<name>A0ABV6D4X1_9HYPH</name>
<evidence type="ECO:0000313" key="2">
    <source>
        <dbReference type="EMBL" id="MFC0207681.1"/>
    </source>
</evidence>
<feature type="chain" id="PRO_5046633614" description="DUF945 domain-containing protein" evidence="1">
    <location>
        <begin position="25"/>
        <end position="397"/>
    </location>
</feature>
<keyword evidence="1" id="KW-0732">Signal</keyword>
<comment type="caution">
    <text evidence="2">The sequence shown here is derived from an EMBL/GenBank/DDBJ whole genome shotgun (WGS) entry which is preliminary data.</text>
</comment>
<keyword evidence="3" id="KW-1185">Reference proteome</keyword>
<reference evidence="2 3" key="1">
    <citation type="submission" date="2024-09" db="EMBL/GenBank/DDBJ databases">
        <authorList>
            <person name="Sun Q."/>
            <person name="Mori K."/>
        </authorList>
    </citation>
    <scope>NUCLEOTIDE SEQUENCE [LARGE SCALE GENOMIC DNA]</scope>
    <source>
        <strain evidence="2 3">CCM 8543</strain>
    </source>
</reference>
<proteinExistence type="predicted"/>
<dbReference type="Proteomes" id="UP001589755">
    <property type="component" value="Unassembled WGS sequence"/>
</dbReference>
<organism evidence="2 3">
    <name type="scientific">Chelativorans intermedius</name>
    <dbReference type="NCBI Taxonomy" id="515947"/>
    <lineage>
        <taxon>Bacteria</taxon>
        <taxon>Pseudomonadati</taxon>
        <taxon>Pseudomonadota</taxon>
        <taxon>Alphaproteobacteria</taxon>
        <taxon>Hyphomicrobiales</taxon>
        <taxon>Phyllobacteriaceae</taxon>
        <taxon>Chelativorans</taxon>
    </lineage>
</organism>
<dbReference type="RefSeq" id="WP_261520891.1">
    <property type="nucleotide sequence ID" value="NZ_JAODNW010000014.1"/>
</dbReference>
<protein>
    <recommendedName>
        <fullName evidence="4">DUF945 domain-containing protein</fullName>
    </recommendedName>
</protein>
<evidence type="ECO:0000313" key="3">
    <source>
        <dbReference type="Proteomes" id="UP001589755"/>
    </source>
</evidence>
<gene>
    <name evidence="2" type="ORF">ACFFJ2_04615</name>
</gene>
<evidence type="ECO:0008006" key="4">
    <source>
        <dbReference type="Google" id="ProtNLM"/>
    </source>
</evidence>
<feature type="signal peptide" evidence="1">
    <location>
        <begin position="1"/>
        <end position="24"/>
    </location>
</feature>
<evidence type="ECO:0000256" key="1">
    <source>
        <dbReference type="SAM" id="SignalP"/>
    </source>
</evidence>
<sequence length="397" mass="42188">MERHSLRLKSFLLAGLLVATGAPAALALEADAVGERLKALLDRQQIDIAYGAARLSGDDVVLEDVTVRSEAGGGALPLGELVLEDVREEGDGSLVVGTVAMEDFRHQADDVTVSLTDLRIEGLVLPADLASDPFGGAMRYERMEVARLDVEGRDGPIATLENAHADVAIAEDDTMTVAGVADSFSLNLRAMMADSANAAAALAELGYEQLRGHARMEGSWRPSDGRVTLANYEATIENAGTLNIMVDFAGYTPAFIATMEELSDSMEESGGQNNSAQGMAMLGMMQQLTFHGMTLRFTDDSLTGRLLDYTARKQGSRPADVIAQAKAVIPMQLKPYLGEELTGALTEAVGDFLENPETLEISARPETPVPFAMLMGAAMGSPDLLIKQIGLAVTANR</sequence>
<dbReference type="EMBL" id="JBHLXD010000005">
    <property type="protein sequence ID" value="MFC0207681.1"/>
    <property type="molecule type" value="Genomic_DNA"/>
</dbReference>
<accession>A0ABV6D4X1</accession>